<keyword evidence="4 15" id="KW-0489">Methyltransferase</keyword>
<evidence type="ECO:0000256" key="2">
    <source>
        <dbReference type="ARBA" id="ARBA00009026"/>
    </source>
</evidence>
<dbReference type="Proteomes" id="UP000501452">
    <property type="component" value="Chromosome"/>
</dbReference>
<dbReference type="AlphaFoldDB" id="A0A6G8QAR1"/>
<evidence type="ECO:0000256" key="12">
    <source>
        <dbReference type="ARBA" id="ARBA00048418"/>
    </source>
</evidence>
<dbReference type="SUPFAM" id="SSF53335">
    <property type="entry name" value="S-adenosyl-L-methionine-dependent methyltransferases"/>
    <property type="match status" value="1"/>
</dbReference>
<evidence type="ECO:0000256" key="8">
    <source>
        <dbReference type="ARBA" id="ARBA00022842"/>
    </source>
</evidence>
<dbReference type="InterPro" id="IPR013217">
    <property type="entry name" value="Methyltransf_12"/>
</dbReference>
<dbReference type="RefSeq" id="WP_166176885.1">
    <property type="nucleotide sequence ID" value="NZ_CP045119.1"/>
</dbReference>
<reference evidence="15 16" key="1">
    <citation type="submission" date="2019-10" db="EMBL/GenBank/DDBJ databases">
        <title>Rubrobacter sp nov SCSIO 52090 isolated from a deep-sea sediment in the South China Sea.</title>
        <authorList>
            <person name="Chen R.W."/>
        </authorList>
    </citation>
    <scope>NUCLEOTIDE SEQUENCE [LARGE SCALE GENOMIC DNA]</scope>
    <source>
        <strain evidence="15 16">SCSIO 52909</strain>
    </source>
</reference>
<evidence type="ECO:0000259" key="14">
    <source>
        <dbReference type="Pfam" id="PF12623"/>
    </source>
</evidence>
<dbReference type="GO" id="GO:0001510">
    <property type="term" value="P:RNA methylation"/>
    <property type="evidence" value="ECO:0007669"/>
    <property type="project" value="InterPro"/>
</dbReference>
<keyword evidence="7" id="KW-0479">Metal-binding</keyword>
<feature type="domain" description="Hen1 N-terminal" evidence="14">
    <location>
        <begin position="1"/>
        <end position="236"/>
    </location>
</feature>
<dbReference type="NCBIfam" id="TIGR04074">
    <property type="entry name" value="bacter_Hen1"/>
    <property type="match status" value="1"/>
</dbReference>
<evidence type="ECO:0000256" key="7">
    <source>
        <dbReference type="ARBA" id="ARBA00022723"/>
    </source>
</evidence>
<dbReference type="Gene3D" id="3.30.1610.20">
    <property type="entry name" value="Hen1, N-terminal domain"/>
    <property type="match status" value="1"/>
</dbReference>
<dbReference type="GO" id="GO:0031047">
    <property type="term" value="P:regulatory ncRNA-mediated gene silencing"/>
    <property type="evidence" value="ECO:0007669"/>
    <property type="project" value="UniProtKB-KW"/>
</dbReference>
<dbReference type="Pfam" id="PF12623">
    <property type="entry name" value="Hen1_L"/>
    <property type="match status" value="1"/>
</dbReference>
<dbReference type="InterPro" id="IPR029063">
    <property type="entry name" value="SAM-dependent_MTases_sf"/>
</dbReference>
<evidence type="ECO:0000256" key="10">
    <source>
        <dbReference type="ARBA" id="ARBA00023158"/>
    </source>
</evidence>
<keyword evidence="9" id="KW-0694">RNA-binding</keyword>
<evidence type="ECO:0000256" key="5">
    <source>
        <dbReference type="ARBA" id="ARBA00022679"/>
    </source>
</evidence>
<evidence type="ECO:0000313" key="16">
    <source>
        <dbReference type="Proteomes" id="UP000501452"/>
    </source>
</evidence>
<dbReference type="Pfam" id="PF08242">
    <property type="entry name" value="Methyltransf_12"/>
    <property type="match status" value="1"/>
</dbReference>
<organism evidence="15 16">
    <name type="scientific">Rubrobacter tropicus</name>
    <dbReference type="NCBI Taxonomy" id="2653851"/>
    <lineage>
        <taxon>Bacteria</taxon>
        <taxon>Bacillati</taxon>
        <taxon>Actinomycetota</taxon>
        <taxon>Rubrobacteria</taxon>
        <taxon>Rubrobacterales</taxon>
        <taxon>Rubrobacteraceae</taxon>
        <taxon>Rubrobacter</taxon>
    </lineage>
</organism>
<dbReference type="EC" id="2.1.1.386" evidence="11"/>
<keyword evidence="10" id="KW-0943">RNA-mediated gene silencing</keyword>
<dbReference type="GO" id="GO:0003723">
    <property type="term" value="F:RNA binding"/>
    <property type="evidence" value="ECO:0007669"/>
    <property type="project" value="UniProtKB-KW"/>
</dbReference>
<dbReference type="InterPro" id="IPR024026">
    <property type="entry name" value="3'-RNA_MeTfrase_Hen1_bac"/>
</dbReference>
<evidence type="ECO:0000256" key="9">
    <source>
        <dbReference type="ARBA" id="ARBA00022884"/>
    </source>
</evidence>
<protein>
    <recommendedName>
        <fullName evidence="3">Small RNA 2'-O-methyltransferase</fullName>
        <ecNumber evidence="11">2.1.1.386</ecNumber>
    </recommendedName>
</protein>
<dbReference type="PANTHER" id="PTHR21404:SF3">
    <property type="entry name" value="SMALL RNA 2'-O-METHYLTRANSFERASE"/>
    <property type="match status" value="1"/>
</dbReference>
<comment type="cofactor">
    <cofactor evidence="1">
        <name>Mg(2+)</name>
        <dbReference type="ChEBI" id="CHEBI:18420"/>
    </cofactor>
</comment>
<sequence>MILTITNELAPATDLGYLLHKNPGRAQVFDLPFGRAHVFYPESSPERCTAALLLEVDPVGLVRGRGSTLGQYVNDRPYAASSFLSVAISRVFGSALSGKSRDRPELATTALPLRARLAVVPCRSGEDFLRRLFEPLGYEVSVEAHALDETVPDWGESPYFTVEISGLVRLRDLLSHLYVLVPVLDDDKHYWVGDDEVEKLLRRGEGWLTGHPEKEAITARYLKHQRSLARDALERLVEDEDPEVHDREEEAVEEKARLSGQRVGAVLAALKGAGARRVIDLGCGEGKLLRALFEDRGFGEIVGMDVSHRLLEAARRRLRLDELPDNQRGRLGLFQGSLTYRDERLSGFDAATLVEVVEHLDPHRLAAFERVVFEFARPRTVVLTTPNAEYNPLFEGLPAGEFRHRDHSFEWTREEFRAWAGGVCGRHGYAVRFVPVGPEDPRLGAPTQMGVFEVA</sequence>
<name>A0A6G8QAR1_9ACTN</name>
<evidence type="ECO:0000256" key="1">
    <source>
        <dbReference type="ARBA" id="ARBA00001946"/>
    </source>
</evidence>
<accession>A0A6G8QAR1</accession>
<keyword evidence="16" id="KW-1185">Reference proteome</keyword>
<evidence type="ECO:0000256" key="4">
    <source>
        <dbReference type="ARBA" id="ARBA00022603"/>
    </source>
</evidence>
<dbReference type="CDD" id="cd02440">
    <property type="entry name" value="AdoMet_MTases"/>
    <property type="match status" value="1"/>
</dbReference>
<keyword evidence="8" id="KW-0460">Magnesium</keyword>
<dbReference type="InterPro" id="IPR038546">
    <property type="entry name" value="Hen1_N_sf"/>
</dbReference>
<dbReference type="GO" id="GO:0046872">
    <property type="term" value="F:metal ion binding"/>
    <property type="evidence" value="ECO:0007669"/>
    <property type="project" value="UniProtKB-KW"/>
</dbReference>
<evidence type="ECO:0000256" key="6">
    <source>
        <dbReference type="ARBA" id="ARBA00022691"/>
    </source>
</evidence>
<evidence type="ECO:0000256" key="3">
    <source>
        <dbReference type="ARBA" id="ARBA00021330"/>
    </source>
</evidence>
<keyword evidence="5 15" id="KW-0808">Transferase</keyword>
<gene>
    <name evidence="15" type="ORF">GBA63_13405</name>
</gene>
<dbReference type="PANTHER" id="PTHR21404">
    <property type="entry name" value="HEN1"/>
    <property type="match status" value="1"/>
</dbReference>
<dbReference type="Gene3D" id="3.40.50.150">
    <property type="entry name" value="Vaccinia Virus protein VP39"/>
    <property type="match status" value="1"/>
</dbReference>
<keyword evidence="6" id="KW-0949">S-adenosyl-L-methionine</keyword>
<dbReference type="InterPro" id="IPR026610">
    <property type="entry name" value="Hen1"/>
</dbReference>
<dbReference type="InterPro" id="IPR024740">
    <property type="entry name" value="Hen1_N"/>
</dbReference>
<evidence type="ECO:0000313" key="15">
    <source>
        <dbReference type="EMBL" id="QIN83518.1"/>
    </source>
</evidence>
<evidence type="ECO:0000259" key="13">
    <source>
        <dbReference type="Pfam" id="PF08242"/>
    </source>
</evidence>
<evidence type="ECO:0000256" key="11">
    <source>
        <dbReference type="ARBA" id="ARBA00035025"/>
    </source>
</evidence>
<comment type="similarity">
    <text evidence="2">Belongs to the methyltransferase superfamily. HEN1 family.</text>
</comment>
<dbReference type="EMBL" id="CP045119">
    <property type="protein sequence ID" value="QIN83518.1"/>
    <property type="molecule type" value="Genomic_DNA"/>
</dbReference>
<feature type="domain" description="Methyltransferase type 12" evidence="13">
    <location>
        <begin position="279"/>
        <end position="372"/>
    </location>
</feature>
<comment type="catalytic activity">
    <reaction evidence="12">
        <text>small RNA 3'-end nucleotide + S-adenosyl-L-methionine = small RNA 3'-end 2'-O-methylnucleotide + S-adenosyl-L-homocysteine + H(+)</text>
        <dbReference type="Rhea" id="RHEA:37887"/>
        <dbReference type="Rhea" id="RHEA-COMP:10415"/>
        <dbReference type="Rhea" id="RHEA-COMP:10416"/>
        <dbReference type="ChEBI" id="CHEBI:15378"/>
        <dbReference type="ChEBI" id="CHEBI:57856"/>
        <dbReference type="ChEBI" id="CHEBI:59789"/>
        <dbReference type="ChEBI" id="CHEBI:74896"/>
        <dbReference type="ChEBI" id="CHEBI:74898"/>
        <dbReference type="EC" id="2.1.1.386"/>
    </reaction>
</comment>
<dbReference type="KEGG" id="rub:GBA63_13405"/>
<proteinExistence type="inferred from homology"/>
<dbReference type="GO" id="GO:0090486">
    <property type="term" value="F:small RNA 2'-O-methyltransferase activity"/>
    <property type="evidence" value="ECO:0007669"/>
    <property type="project" value="UniProtKB-EC"/>
</dbReference>